<sequence length="81" mass="9319">MEVAEVIEEAEDCPTLTVRKLEQLDPDPDTQFILDTDASDTSLVLNSYRYTMERNVSFVMQARFLPLLRGAIAPHEKSYWP</sequence>
<keyword evidence="2" id="KW-1185">Reference proteome</keyword>
<evidence type="ECO:0000313" key="2">
    <source>
        <dbReference type="Proteomes" id="UP000596742"/>
    </source>
</evidence>
<name>A0A8B6C5X9_MYTGA</name>
<dbReference type="EMBL" id="UYJE01001276">
    <property type="protein sequence ID" value="VDI00837.1"/>
    <property type="molecule type" value="Genomic_DNA"/>
</dbReference>
<dbReference type="AlphaFoldDB" id="A0A8B6C5X9"/>
<proteinExistence type="predicted"/>
<accession>A0A8B6C5X9</accession>
<comment type="caution">
    <text evidence="1">The sequence shown here is derived from an EMBL/GenBank/DDBJ whole genome shotgun (WGS) entry which is preliminary data.</text>
</comment>
<protein>
    <submittedName>
        <fullName evidence="1">Uncharacterized protein</fullName>
    </submittedName>
</protein>
<reference evidence="1" key="1">
    <citation type="submission" date="2018-11" db="EMBL/GenBank/DDBJ databases">
        <authorList>
            <person name="Alioto T."/>
            <person name="Alioto T."/>
        </authorList>
    </citation>
    <scope>NUCLEOTIDE SEQUENCE</scope>
</reference>
<evidence type="ECO:0000313" key="1">
    <source>
        <dbReference type="EMBL" id="VDI00837.1"/>
    </source>
</evidence>
<dbReference type="Proteomes" id="UP000596742">
    <property type="component" value="Unassembled WGS sequence"/>
</dbReference>
<gene>
    <name evidence="1" type="ORF">MGAL_10B026476</name>
</gene>
<organism evidence="1 2">
    <name type="scientific">Mytilus galloprovincialis</name>
    <name type="common">Mediterranean mussel</name>
    <dbReference type="NCBI Taxonomy" id="29158"/>
    <lineage>
        <taxon>Eukaryota</taxon>
        <taxon>Metazoa</taxon>
        <taxon>Spiralia</taxon>
        <taxon>Lophotrochozoa</taxon>
        <taxon>Mollusca</taxon>
        <taxon>Bivalvia</taxon>
        <taxon>Autobranchia</taxon>
        <taxon>Pteriomorphia</taxon>
        <taxon>Mytilida</taxon>
        <taxon>Mytiloidea</taxon>
        <taxon>Mytilidae</taxon>
        <taxon>Mytilinae</taxon>
        <taxon>Mytilus</taxon>
    </lineage>
</organism>